<keyword evidence="2" id="KW-0472">Membrane</keyword>
<dbReference type="EMBL" id="PQIB02000004">
    <property type="protein sequence ID" value="RLN23885.1"/>
    <property type="molecule type" value="Genomic_DNA"/>
</dbReference>
<comment type="caution">
    <text evidence="3">The sequence shown here is derived from an EMBL/GenBank/DDBJ whole genome shotgun (WGS) entry which is preliminary data.</text>
</comment>
<dbReference type="OrthoDB" id="1938687at2759"/>
<dbReference type="Proteomes" id="UP000275267">
    <property type="component" value="Unassembled WGS sequence"/>
</dbReference>
<evidence type="ECO:0000313" key="4">
    <source>
        <dbReference type="Proteomes" id="UP000275267"/>
    </source>
</evidence>
<proteinExistence type="predicted"/>
<feature type="transmembrane region" description="Helical" evidence="2">
    <location>
        <begin position="455"/>
        <end position="475"/>
    </location>
</feature>
<gene>
    <name evidence="3" type="ORF">C2845_PM07G24100</name>
</gene>
<feature type="region of interest" description="Disordered" evidence="1">
    <location>
        <begin position="1"/>
        <end position="103"/>
    </location>
</feature>
<keyword evidence="2" id="KW-1133">Transmembrane helix</keyword>
<feature type="region of interest" description="Disordered" evidence="1">
    <location>
        <begin position="659"/>
        <end position="709"/>
    </location>
</feature>
<dbReference type="PANTHER" id="PTHR34775">
    <property type="entry name" value="TRANSMEMBRANE PROTEIN"/>
    <property type="match status" value="1"/>
</dbReference>
<feature type="compositionally biased region" description="Basic and acidic residues" evidence="1">
    <location>
        <begin position="370"/>
        <end position="382"/>
    </location>
</feature>
<feature type="compositionally biased region" description="Low complexity" evidence="1">
    <location>
        <begin position="129"/>
        <end position="160"/>
    </location>
</feature>
<sequence>MDFPKREGALPQGAPRRSPQTMKPGAATEADENASPKRPVAAWAASPQRKRVLGERNDGGMEAAASPPPPQPKPAASPPTLTGRGAGAYDPKTNYTTPRPEFLRYDPERRREILLRVARAAEVEYDDCSSAASGSAASEDDGGSVASEAAAAAACPVSSARWSDSEAELDDSDEEEEEEVAAAPPRRGRWARRLFLLLVAVVCSFCYMSCMNPAASSVNLVEDGFDFMGPIGGTYDASDQEVDSLSLLGTVYMMGPEDVLEETENQFVHGDSEGVVHLYDQRASPKNLVAAIMMGTADVCLHAPLGELTCQIGGESSENAADSNEDSEVDEHKPEVAIESFKKNEQSCEVSALGGNISSDPIGSSSTHTADMEERSSGLDHQEEGEDHSNQSVMQLVSTEKAMESSSDKLNDRGSLESEELNLDTELWQYENTAEAAKEIWSTAKFLWSAMKPHLLQILACLPVAGFLAVMLRYFQRSRKMVVPASQHMPSKSPAEVPALVPHHTVQLPVVPPSPQAVPPVYYSEQATQLTVPKQGMSGSLEVPMELPLPKPDPFISLKVPVQEPFPKTDPFVSIKVPVDHGNCDQKLQQRDAYNTKASNGDLLNHRDADSSKPPVVELLGEFTFANSSRGRAIKSLNQYNGDAAIQELSEKDVDKMQMNSGISQTHSVQRGRKEESSLRREKTDATPSPLTPTPVRRSSRLRSKVTTP</sequence>
<protein>
    <submittedName>
        <fullName evidence="3">Uncharacterized protein</fullName>
    </submittedName>
</protein>
<feature type="compositionally biased region" description="Polar residues" evidence="1">
    <location>
        <begin position="356"/>
        <end position="369"/>
    </location>
</feature>
<reference evidence="4" key="1">
    <citation type="journal article" date="2019" name="Nat. Commun.">
        <title>The genome of broomcorn millet.</title>
        <authorList>
            <person name="Zou C."/>
            <person name="Miki D."/>
            <person name="Li D."/>
            <person name="Tang Q."/>
            <person name="Xiao L."/>
            <person name="Rajput S."/>
            <person name="Deng P."/>
            <person name="Jia W."/>
            <person name="Huang R."/>
            <person name="Zhang M."/>
            <person name="Sun Y."/>
            <person name="Hu J."/>
            <person name="Fu X."/>
            <person name="Schnable P.S."/>
            <person name="Li F."/>
            <person name="Zhang H."/>
            <person name="Feng B."/>
            <person name="Zhu X."/>
            <person name="Liu R."/>
            <person name="Schnable J.C."/>
            <person name="Zhu J.-K."/>
            <person name="Zhang H."/>
        </authorList>
    </citation>
    <scope>NUCLEOTIDE SEQUENCE [LARGE SCALE GENOMIC DNA]</scope>
</reference>
<keyword evidence="2" id="KW-0812">Transmembrane</keyword>
<evidence type="ECO:0000256" key="2">
    <source>
        <dbReference type="SAM" id="Phobius"/>
    </source>
</evidence>
<feature type="compositionally biased region" description="Polar residues" evidence="1">
    <location>
        <begin position="659"/>
        <end position="669"/>
    </location>
</feature>
<feature type="region of interest" description="Disordered" evidence="1">
    <location>
        <begin position="352"/>
        <end position="391"/>
    </location>
</feature>
<evidence type="ECO:0000256" key="1">
    <source>
        <dbReference type="SAM" id="MobiDB-lite"/>
    </source>
</evidence>
<feature type="compositionally biased region" description="Pro residues" evidence="1">
    <location>
        <begin position="66"/>
        <end position="77"/>
    </location>
</feature>
<dbReference type="STRING" id="4540.A0A3L6SP06"/>
<evidence type="ECO:0000313" key="3">
    <source>
        <dbReference type="EMBL" id="RLN23885.1"/>
    </source>
</evidence>
<accession>A0A3L6SP06</accession>
<feature type="compositionally biased region" description="Acidic residues" evidence="1">
    <location>
        <begin position="165"/>
        <end position="180"/>
    </location>
</feature>
<feature type="compositionally biased region" description="Basic residues" evidence="1">
    <location>
        <begin position="698"/>
        <end position="709"/>
    </location>
</feature>
<dbReference type="PANTHER" id="PTHR34775:SF2">
    <property type="entry name" value="OS01G0765500 PROTEIN"/>
    <property type="match status" value="1"/>
</dbReference>
<keyword evidence="4" id="KW-1185">Reference proteome</keyword>
<feature type="compositionally biased region" description="Basic and acidic residues" evidence="1">
    <location>
        <begin position="672"/>
        <end position="685"/>
    </location>
</feature>
<dbReference type="AlphaFoldDB" id="A0A3L6SP06"/>
<name>A0A3L6SP06_PANMI</name>
<feature type="region of interest" description="Disordered" evidence="1">
    <location>
        <begin position="129"/>
        <end position="184"/>
    </location>
</feature>
<organism evidence="3 4">
    <name type="scientific">Panicum miliaceum</name>
    <name type="common">Proso millet</name>
    <name type="synonym">Broomcorn millet</name>
    <dbReference type="NCBI Taxonomy" id="4540"/>
    <lineage>
        <taxon>Eukaryota</taxon>
        <taxon>Viridiplantae</taxon>
        <taxon>Streptophyta</taxon>
        <taxon>Embryophyta</taxon>
        <taxon>Tracheophyta</taxon>
        <taxon>Spermatophyta</taxon>
        <taxon>Magnoliopsida</taxon>
        <taxon>Liliopsida</taxon>
        <taxon>Poales</taxon>
        <taxon>Poaceae</taxon>
        <taxon>PACMAD clade</taxon>
        <taxon>Panicoideae</taxon>
        <taxon>Panicodae</taxon>
        <taxon>Paniceae</taxon>
        <taxon>Panicinae</taxon>
        <taxon>Panicum</taxon>
        <taxon>Panicum sect. Panicum</taxon>
    </lineage>
</organism>